<dbReference type="PANTHER" id="PTHR34056:SF1">
    <property type="entry name" value="GPI-ANCHORED PROTEIN"/>
    <property type="match status" value="1"/>
</dbReference>
<dbReference type="PANTHER" id="PTHR34056">
    <property type="entry name" value="GPI-ANCHORED PROTEIN"/>
    <property type="match status" value="1"/>
</dbReference>
<gene>
    <name evidence="1" type="ORF">HID58_020498</name>
</gene>
<reference evidence="1 2" key="1">
    <citation type="submission" date="2021-05" db="EMBL/GenBank/DDBJ databases">
        <title>Genome Assembly of Synthetic Allotetraploid Brassica napus Reveals Homoeologous Exchanges between Subgenomes.</title>
        <authorList>
            <person name="Davis J.T."/>
        </authorList>
    </citation>
    <scope>NUCLEOTIDE SEQUENCE [LARGE SCALE GENOMIC DNA]</scope>
    <source>
        <strain evidence="2">cv. Da-Ae</strain>
        <tissue evidence="1">Seedling</tissue>
    </source>
</reference>
<protein>
    <submittedName>
        <fullName evidence="1">Uncharacterized protein</fullName>
    </submittedName>
</protein>
<accession>A0ABQ7XJ17</accession>
<name>A0ABQ7XJ17_BRANA</name>
<evidence type="ECO:0000313" key="2">
    <source>
        <dbReference type="Proteomes" id="UP000824890"/>
    </source>
</evidence>
<dbReference type="Proteomes" id="UP000824890">
    <property type="component" value="Unassembled WGS sequence"/>
</dbReference>
<dbReference type="EMBL" id="JAGKQM010000162">
    <property type="protein sequence ID" value="KAH0855086.1"/>
    <property type="molecule type" value="Genomic_DNA"/>
</dbReference>
<evidence type="ECO:0000313" key="1">
    <source>
        <dbReference type="EMBL" id="KAH0855086.1"/>
    </source>
</evidence>
<sequence>MHNKDCVLMGLTWLLAKNRTAYFPTVTSVLRAVMLNQTRHHIGLAGVVVTHADVGSDLVVTRRYVIGSEVK</sequence>
<comment type="caution">
    <text evidence="1">The sequence shown here is derived from an EMBL/GenBank/DDBJ whole genome shotgun (WGS) entry which is preliminary data.</text>
</comment>
<organism evidence="1 2">
    <name type="scientific">Brassica napus</name>
    <name type="common">Rape</name>
    <dbReference type="NCBI Taxonomy" id="3708"/>
    <lineage>
        <taxon>Eukaryota</taxon>
        <taxon>Viridiplantae</taxon>
        <taxon>Streptophyta</taxon>
        <taxon>Embryophyta</taxon>
        <taxon>Tracheophyta</taxon>
        <taxon>Spermatophyta</taxon>
        <taxon>Magnoliopsida</taxon>
        <taxon>eudicotyledons</taxon>
        <taxon>Gunneridae</taxon>
        <taxon>Pentapetalae</taxon>
        <taxon>rosids</taxon>
        <taxon>malvids</taxon>
        <taxon>Brassicales</taxon>
        <taxon>Brassicaceae</taxon>
        <taxon>Brassiceae</taxon>
        <taxon>Brassica</taxon>
    </lineage>
</organism>
<keyword evidence="2" id="KW-1185">Reference proteome</keyword>
<dbReference type="InterPro" id="IPR040376">
    <property type="entry name" value="At4g28100-like"/>
</dbReference>
<proteinExistence type="predicted"/>